<name>A0A2Z4Y7T8_SUMC1</name>
<feature type="chain" id="PRO_5016435848" evidence="2">
    <location>
        <begin position="23"/>
        <end position="95"/>
    </location>
</feature>
<evidence type="ECO:0000313" key="3">
    <source>
        <dbReference type="EMBL" id="AXA37314.1"/>
    </source>
</evidence>
<sequence length="95" mass="10343">MRTTRAMLLLCTIALASSMLVAGPRHRANWAGSQAAQPNVGSDKPAKGWVAACDDATTAAKQRRKARKQQRLQQQTQAQQQTQNQQQSSQSPSNP</sequence>
<evidence type="ECO:0000256" key="1">
    <source>
        <dbReference type="SAM" id="MobiDB-lite"/>
    </source>
</evidence>
<protein>
    <submittedName>
        <fullName evidence="3">Uncharacterized protein</fullName>
    </submittedName>
</protein>
<gene>
    <name evidence="3" type="ORF">BRCON_2572</name>
</gene>
<keyword evidence="2" id="KW-0732">Signal</keyword>
<dbReference type="AlphaFoldDB" id="A0A2Z4Y7T8"/>
<evidence type="ECO:0000256" key="2">
    <source>
        <dbReference type="SAM" id="SignalP"/>
    </source>
</evidence>
<evidence type="ECO:0000313" key="4">
    <source>
        <dbReference type="Proteomes" id="UP000262583"/>
    </source>
</evidence>
<organism evidence="3 4">
    <name type="scientific">Sumerlaea chitinivorans</name>
    <dbReference type="NCBI Taxonomy" id="2250252"/>
    <lineage>
        <taxon>Bacteria</taxon>
        <taxon>Candidatus Sumerlaeota</taxon>
        <taxon>Candidatus Sumerlaeia</taxon>
        <taxon>Candidatus Sumerlaeales</taxon>
        <taxon>Candidatus Sumerlaeaceae</taxon>
        <taxon>Candidatus Sumerlaea</taxon>
    </lineage>
</organism>
<dbReference type="KEGG" id="schv:BRCON_2572"/>
<feature type="region of interest" description="Disordered" evidence="1">
    <location>
        <begin position="55"/>
        <end position="95"/>
    </location>
</feature>
<feature type="signal peptide" evidence="2">
    <location>
        <begin position="1"/>
        <end position="22"/>
    </location>
</feature>
<feature type="compositionally biased region" description="Basic residues" evidence="1">
    <location>
        <begin position="61"/>
        <end position="70"/>
    </location>
</feature>
<feature type="compositionally biased region" description="Low complexity" evidence="1">
    <location>
        <begin position="71"/>
        <end position="95"/>
    </location>
</feature>
<reference evidence="3 4" key="1">
    <citation type="submission" date="2018-05" db="EMBL/GenBank/DDBJ databases">
        <title>A metagenomic window into the 2 km-deep terrestrial subsurface aquifer revealed taxonomically and functionally diverse microbial community comprising novel uncultured bacterial lineages.</title>
        <authorList>
            <person name="Kadnikov V.V."/>
            <person name="Mardanov A.V."/>
            <person name="Beletsky A.V."/>
            <person name="Banks D."/>
            <person name="Pimenov N.V."/>
            <person name="Frank Y.A."/>
            <person name="Karnachuk O.V."/>
            <person name="Ravin N.V."/>
        </authorList>
    </citation>
    <scope>NUCLEOTIDE SEQUENCE [LARGE SCALE GENOMIC DNA]</scope>
    <source>
        <strain evidence="3">BY</strain>
    </source>
</reference>
<dbReference type="EMBL" id="CP030759">
    <property type="protein sequence ID" value="AXA37314.1"/>
    <property type="molecule type" value="Genomic_DNA"/>
</dbReference>
<accession>A0A2Z4Y7T8</accession>
<dbReference type="Proteomes" id="UP000262583">
    <property type="component" value="Chromosome"/>
</dbReference>
<proteinExistence type="predicted"/>